<organism evidence="3 4">
    <name type="scientific">Tetranychus urticae</name>
    <name type="common">Two-spotted spider mite</name>
    <dbReference type="NCBI Taxonomy" id="32264"/>
    <lineage>
        <taxon>Eukaryota</taxon>
        <taxon>Metazoa</taxon>
        <taxon>Ecdysozoa</taxon>
        <taxon>Arthropoda</taxon>
        <taxon>Chelicerata</taxon>
        <taxon>Arachnida</taxon>
        <taxon>Acari</taxon>
        <taxon>Acariformes</taxon>
        <taxon>Trombidiformes</taxon>
        <taxon>Prostigmata</taxon>
        <taxon>Eleutherengona</taxon>
        <taxon>Raphignathae</taxon>
        <taxon>Tetranychoidea</taxon>
        <taxon>Tetranychidae</taxon>
        <taxon>Tetranychus</taxon>
    </lineage>
</organism>
<dbReference type="GO" id="GO:0004497">
    <property type="term" value="F:monooxygenase activity"/>
    <property type="evidence" value="ECO:0007669"/>
    <property type="project" value="UniProtKB-KW"/>
</dbReference>
<name>T1K7J8_TETUR</name>
<dbReference type="InterPro" id="IPR036396">
    <property type="entry name" value="Cyt_P450_sf"/>
</dbReference>
<dbReference type="GO" id="GO:0016705">
    <property type="term" value="F:oxidoreductase activity, acting on paired donors, with incorporation or reduction of molecular oxygen"/>
    <property type="evidence" value="ECO:0007669"/>
    <property type="project" value="InterPro"/>
</dbReference>
<dbReference type="GO" id="GO:0020037">
    <property type="term" value="F:heme binding"/>
    <property type="evidence" value="ECO:0007669"/>
    <property type="project" value="InterPro"/>
</dbReference>
<proteinExistence type="inferred from homology"/>
<dbReference type="InterPro" id="IPR001128">
    <property type="entry name" value="Cyt_P450"/>
</dbReference>
<dbReference type="EMBL" id="CAEY01001805">
    <property type="status" value="NOT_ANNOTATED_CDS"/>
    <property type="molecule type" value="Genomic_DNA"/>
</dbReference>
<dbReference type="HOGENOM" id="CLU_2743290_0_0_1"/>
<dbReference type="Proteomes" id="UP000015104">
    <property type="component" value="Unassembled WGS sequence"/>
</dbReference>
<evidence type="ECO:0000256" key="2">
    <source>
        <dbReference type="ARBA" id="ARBA00023033"/>
    </source>
</evidence>
<sequence length="71" mass="8316">MPFTLTFIHEIHRIGYVVANNLLRRASSDTKIGNYNIKKLAQLFNIIKKLAFHRQKENPEIAFAVFSYNCF</sequence>
<reference evidence="4" key="1">
    <citation type="submission" date="2011-08" db="EMBL/GenBank/DDBJ databases">
        <authorList>
            <person name="Rombauts S."/>
        </authorList>
    </citation>
    <scope>NUCLEOTIDE SEQUENCE</scope>
    <source>
        <strain evidence="4">London</strain>
    </source>
</reference>
<protein>
    <submittedName>
        <fullName evidence="3">Uncharacterized protein</fullName>
    </submittedName>
</protein>
<evidence type="ECO:0000313" key="4">
    <source>
        <dbReference type="Proteomes" id="UP000015104"/>
    </source>
</evidence>
<reference evidence="3" key="2">
    <citation type="submission" date="2015-06" db="UniProtKB">
        <authorList>
            <consortium name="EnsemblMetazoa"/>
        </authorList>
    </citation>
    <scope>IDENTIFICATION</scope>
</reference>
<accession>T1K7J8</accession>
<keyword evidence="4" id="KW-1185">Reference proteome</keyword>
<dbReference type="GO" id="GO:0005506">
    <property type="term" value="F:iron ion binding"/>
    <property type="evidence" value="ECO:0007669"/>
    <property type="project" value="InterPro"/>
</dbReference>
<dbReference type="EnsemblMetazoa" id="tetur06g04540.1">
    <property type="protein sequence ID" value="tetur06g04540.1"/>
    <property type="gene ID" value="tetur06g04540"/>
</dbReference>
<keyword evidence="2" id="KW-0503">Monooxygenase</keyword>
<dbReference type="Pfam" id="PF00067">
    <property type="entry name" value="p450"/>
    <property type="match status" value="1"/>
</dbReference>
<keyword evidence="2" id="KW-0560">Oxidoreductase</keyword>
<comment type="similarity">
    <text evidence="1">Belongs to the cytochrome P450 family.</text>
</comment>
<evidence type="ECO:0000256" key="1">
    <source>
        <dbReference type="ARBA" id="ARBA00010617"/>
    </source>
</evidence>
<evidence type="ECO:0000313" key="3">
    <source>
        <dbReference type="EnsemblMetazoa" id="tetur06g04540.1"/>
    </source>
</evidence>
<dbReference type="AlphaFoldDB" id="T1K7J8"/>
<dbReference type="SUPFAM" id="SSF48264">
    <property type="entry name" value="Cytochrome P450"/>
    <property type="match status" value="1"/>
</dbReference>